<feature type="transmembrane region" description="Helical" evidence="7">
    <location>
        <begin position="425"/>
        <end position="444"/>
    </location>
</feature>
<dbReference type="PANTHER" id="PTHR42810:SF2">
    <property type="entry name" value="PURINE PERMEASE C1399.01C-RELATED"/>
    <property type="match status" value="1"/>
</dbReference>
<proteinExistence type="inferred from homology"/>
<evidence type="ECO:0000256" key="1">
    <source>
        <dbReference type="ARBA" id="ARBA00004141"/>
    </source>
</evidence>
<evidence type="ECO:0000313" key="8">
    <source>
        <dbReference type="EMBL" id="MBT0772605.1"/>
    </source>
</evidence>
<feature type="transmembrane region" description="Helical" evidence="7">
    <location>
        <begin position="82"/>
        <end position="100"/>
    </location>
</feature>
<evidence type="ECO:0000256" key="6">
    <source>
        <dbReference type="ARBA" id="ARBA00023136"/>
    </source>
</evidence>
<feature type="transmembrane region" description="Helical" evidence="7">
    <location>
        <begin position="59"/>
        <end position="75"/>
    </location>
</feature>
<dbReference type="PANTHER" id="PTHR42810">
    <property type="entry name" value="PURINE PERMEASE C1399.01C-RELATED"/>
    <property type="match status" value="1"/>
</dbReference>
<reference evidence="8 9" key="1">
    <citation type="submission" date="2021-05" db="EMBL/GenBank/DDBJ databases">
        <title>Kineosporia and Streptomyces sp. nov. two new marine actinobacteria isolated from Coral.</title>
        <authorList>
            <person name="Buangrab K."/>
            <person name="Sutthacheep M."/>
            <person name="Yeemin T."/>
            <person name="Harunari E."/>
            <person name="Igarashi Y."/>
            <person name="Kanchanasin P."/>
            <person name="Tanasupawat S."/>
            <person name="Phongsopitanun W."/>
        </authorList>
    </citation>
    <scope>NUCLEOTIDE SEQUENCE [LARGE SCALE GENOMIC DNA]</scope>
    <source>
        <strain evidence="8 9">J2-2</strain>
    </source>
</reference>
<keyword evidence="5 7" id="KW-1133">Transmembrane helix</keyword>
<dbReference type="Proteomes" id="UP001197247">
    <property type="component" value="Unassembled WGS sequence"/>
</dbReference>
<feature type="transmembrane region" description="Helical" evidence="7">
    <location>
        <begin position="165"/>
        <end position="182"/>
    </location>
</feature>
<feature type="transmembrane region" description="Helical" evidence="7">
    <location>
        <begin position="370"/>
        <end position="391"/>
    </location>
</feature>
<keyword evidence="4 7" id="KW-0812">Transmembrane</keyword>
<feature type="transmembrane region" description="Helical" evidence="7">
    <location>
        <begin position="189"/>
        <end position="205"/>
    </location>
</feature>
<keyword evidence="3" id="KW-0813">Transport</keyword>
<accession>A0ABS5TNC7</accession>
<keyword evidence="9" id="KW-1185">Reference proteome</keyword>
<dbReference type="InterPro" id="IPR006043">
    <property type="entry name" value="NCS2"/>
</dbReference>
<comment type="similarity">
    <text evidence="2">Belongs to the nucleobase:cation symporter-2 (NCS2) (TC 2.A.40) family.</text>
</comment>
<dbReference type="EMBL" id="JAHBAY010000013">
    <property type="protein sequence ID" value="MBT0772605.1"/>
    <property type="molecule type" value="Genomic_DNA"/>
</dbReference>
<evidence type="ECO:0000313" key="9">
    <source>
        <dbReference type="Proteomes" id="UP001197247"/>
    </source>
</evidence>
<evidence type="ECO:0000256" key="3">
    <source>
        <dbReference type="ARBA" id="ARBA00022448"/>
    </source>
</evidence>
<feature type="transmembrane region" description="Helical" evidence="7">
    <location>
        <begin position="32"/>
        <end position="53"/>
    </location>
</feature>
<feature type="transmembrane region" description="Helical" evidence="7">
    <location>
        <begin position="135"/>
        <end position="153"/>
    </location>
</feature>
<organism evidence="8 9">
    <name type="scientific">Kineosporia corallincola</name>
    <dbReference type="NCBI Taxonomy" id="2835133"/>
    <lineage>
        <taxon>Bacteria</taxon>
        <taxon>Bacillati</taxon>
        <taxon>Actinomycetota</taxon>
        <taxon>Actinomycetes</taxon>
        <taxon>Kineosporiales</taxon>
        <taxon>Kineosporiaceae</taxon>
        <taxon>Kineosporia</taxon>
    </lineage>
</organism>
<evidence type="ECO:0000256" key="2">
    <source>
        <dbReference type="ARBA" id="ARBA00008821"/>
    </source>
</evidence>
<protein>
    <submittedName>
        <fullName evidence="8">Nitrate reductase</fullName>
    </submittedName>
</protein>
<name>A0ABS5TNC7_9ACTN</name>
<gene>
    <name evidence="8" type="ORF">KIH74_26920</name>
</gene>
<dbReference type="RefSeq" id="WP_214159149.1">
    <property type="nucleotide sequence ID" value="NZ_JAHBAY010000013.1"/>
</dbReference>
<comment type="caution">
    <text evidence="8">The sequence shown here is derived from an EMBL/GenBank/DDBJ whole genome shotgun (WGS) entry which is preliminary data.</text>
</comment>
<evidence type="ECO:0000256" key="7">
    <source>
        <dbReference type="SAM" id="Phobius"/>
    </source>
</evidence>
<feature type="transmembrane region" description="Helical" evidence="7">
    <location>
        <begin position="257"/>
        <end position="279"/>
    </location>
</feature>
<feature type="transmembrane region" description="Helical" evidence="7">
    <location>
        <begin position="403"/>
        <end position="419"/>
    </location>
</feature>
<feature type="transmembrane region" description="Helical" evidence="7">
    <location>
        <begin position="341"/>
        <end position="364"/>
    </location>
</feature>
<keyword evidence="6 7" id="KW-0472">Membrane</keyword>
<sequence length="461" mass="47652">MAIGWKLHGDGKTLAPGEVVAPDERLSWDRTIGLGAQHVVAMFGATFVFPVLMGLNPQLAIMMSGIATIVFLLIVQNRVPSYLGTSASFVGGVAAIRAQGGDSSDVTGAILVAGLMLVVVGVVIHFAGSHLVNEALPPAVTGAVVMLIGFNLAPVVADTYWPQDQWVALLVMLFVVVLSVAAGGFVGRVAIFLGLVFGFVISWLFDRVFGQITAFNAGTGEVDTHWRVVWDSVDSAAWFGFPDKTVIGPDGLEIAGFHAPTFSAAFILLVLPSVIALVAENAGHVKAVGEMTGSDLDPVLGRAIAGDGVGTVLASAVGGSPTTTYAENIGVMAATRVYSTAAYYVAAVVAILFGLCPKFGALVAATPGGVLGGITVVLYGMVGLLGAKIWIENRVDFGNPINLVPLAAGLIIAIGDTSVKITDDFSLSGIALGTIVAVVGWHLARTVAPAHLKERLKTERV</sequence>
<evidence type="ECO:0000256" key="5">
    <source>
        <dbReference type="ARBA" id="ARBA00022989"/>
    </source>
</evidence>
<feature type="transmembrane region" description="Helical" evidence="7">
    <location>
        <begin position="106"/>
        <end position="128"/>
    </location>
</feature>
<dbReference type="Pfam" id="PF00860">
    <property type="entry name" value="Xan_ur_permease"/>
    <property type="match status" value="1"/>
</dbReference>
<evidence type="ECO:0000256" key="4">
    <source>
        <dbReference type="ARBA" id="ARBA00022692"/>
    </source>
</evidence>
<comment type="subcellular location">
    <subcellularLocation>
        <location evidence="1">Membrane</location>
        <topology evidence="1">Multi-pass membrane protein</topology>
    </subcellularLocation>
</comment>